<dbReference type="Pfam" id="PF08926">
    <property type="entry name" value="DUF1908"/>
    <property type="match status" value="1"/>
</dbReference>
<evidence type="ECO:0000256" key="4">
    <source>
        <dbReference type="ARBA" id="ARBA00012513"/>
    </source>
</evidence>
<evidence type="ECO:0000256" key="15">
    <source>
        <dbReference type="SAM" id="MobiDB-lite"/>
    </source>
</evidence>
<name>A0ABP1PUG2_9HEXA</name>
<keyword evidence="9" id="KW-0547">Nucleotide-binding</keyword>
<feature type="region of interest" description="Disordered" evidence="15">
    <location>
        <begin position="1474"/>
        <end position="1594"/>
    </location>
</feature>
<evidence type="ECO:0000256" key="13">
    <source>
        <dbReference type="ARBA" id="ARBA00047899"/>
    </source>
</evidence>
<evidence type="ECO:0000256" key="11">
    <source>
        <dbReference type="ARBA" id="ARBA00022840"/>
    </source>
</evidence>
<keyword evidence="10" id="KW-0418">Kinase</keyword>
<feature type="compositionally biased region" description="Low complexity" evidence="15">
    <location>
        <begin position="1274"/>
        <end position="1297"/>
    </location>
</feature>
<evidence type="ECO:0000313" key="19">
    <source>
        <dbReference type="EMBL" id="CAL8077736.1"/>
    </source>
</evidence>
<protein>
    <recommendedName>
        <fullName evidence="4">non-specific serine/threonine protein kinase</fullName>
        <ecNumber evidence="4">2.7.11.1</ecNumber>
    </recommendedName>
</protein>
<dbReference type="CDD" id="cd05609">
    <property type="entry name" value="STKc_MAST"/>
    <property type="match status" value="1"/>
</dbReference>
<feature type="compositionally biased region" description="Basic residues" evidence="15">
    <location>
        <begin position="1189"/>
        <end position="1201"/>
    </location>
</feature>
<evidence type="ECO:0000256" key="3">
    <source>
        <dbReference type="ARBA" id="ARBA00009903"/>
    </source>
</evidence>
<dbReference type="PROSITE" id="PS50106">
    <property type="entry name" value="PDZ"/>
    <property type="match status" value="1"/>
</dbReference>
<dbReference type="PROSITE" id="PS00108">
    <property type="entry name" value="PROTEIN_KINASE_ST"/>
    <property type="match status" value="1"/>
</dbReference>
<feature type="domain" description="PDZ" evidence="17">
    <location>
        <begin position="1077"/>
        <end position="1150"/>
    </location>
</feature>
<feature type="compositionally biased region" description="Polar residues" evidence="15">
    <location>
        <begin position="1241"/>
        <end position="1264"/>
    </location>
</feature>
<comment type="catalytic activity">
    <reaction evidence="13">
        <text>L-threonyl-[protein] + ATP = O-phospho-L-threonyl-[protein] + ADP + H(+)</text>
        <dbReference type="Rhea" id="RHEA:46608"/>
        <dbReference type="Rhea" id="RHEA-COMP:11060"/>
        <dbReference type="Rhea" id="RHEA-COMP:11605"/>
        <dbReference type="ChEBI" id="CHEBI:15378"/>
        <dbReference type="ChEBI" id="CHEBI:30013"/>
        <dbReference type="ChEBI" id="CHEBI:30616"/>
        <dbReference type="ChEBI" id="CHEBI:61977"/>
        <dbReference type="ChEBI" id="CHEBI:456216"/>
        <dbReference type="EC" id="2.7.11.1"/>
    </reaction>
</comment>
<feature type="region of interest" description="Disordered" evidence="15">
    <location>
        <begin position="907"/>
        <end position="950"/>
    </location>
</feature>
<evidence type="ECO:0000313" key="20">
    <source>
        <dbReference type="Proteomes" id="UP001642540"/>
    </source>
</evidence>
<keyword evidence="20" id="KW-1185">Reference proteome</keyword>
<comment type="catalytic activity">
    <reaction evidence="14">
        <text>L-seryl-[protein] + ATP = O-phospho-L-seryl-[protein] + ADP + H(+)</text>
        <dbReference type="Rhea" id="RHEA:17989"/>
        <dbReference type="Rhea" id="RHEA-COMP:9863"/>
        <dbReference type="Rhea" id="RHEA-COMP:11604"/>
        <dbReference type="ChEBI" id="CHEBI:15378"/>
        <dbReference type="ChEBI" id="CHEBI:29999"/>
        <dbReference type="ChEBI" id="CHEBI:30616"/>
        <dbReference type="ChEBI" id="CHEBI:83421"/>
        <dbReference type="ChEBI" id="CHEBI:456216"/>
        <dbReference type="EC" id="2.7.11.1"/>
    </reaction>
</comment>
<feature type="region of interest" description="Disordered" evidence="15">
    <location>
        <begin position="200"/>
        <end position="220"/>
    </location>
</feature>
<gene>
    <name evidence="19" type="ORF">ODALV1_LOCUS3900</name>
</gene>
<keyword evidence="7" id="KW-0597">Phosphoprotein</keyword>
<evidence type="ECO:0000256" key="2">
    <source>
        <dbReference type="ARBA" id="ARBA00004496"/>
    </source>
</evidence>
<dbReference type="SUPFAM" id="SSF56112">
    <property type="entry name" value="Protein kinase-like (PK-like)"/>
    <property type="match status" value="1"/>
</dbReference>
<feature type="region of interest" description="Disordered" evidence="15">
    <location>
        <begin position="1388"/>
        <end position="1433"/>
    </location>
</feature>
<feature type="compositionally biased region" description="Low complexity" evidence="15">
    <location>
        <begin position="1351"/>
        <end position="1368"/>
    </location>
</feature>
<dbReference type="SMART" id="SM00220">
    <property type="entry name" value="S_TKc"/>
    <property type="match status" value="1"/>
</dbReference>
<dbReference type="InterPro" id="IPR023142">
    <property type="entry name" value="MAST_pre-PK_dom_sf"/>
</dbReference>
<evidence type="ECO:0000259" key="18">
    <source>
        <dbReference type="PROSITE" id="PS51285"/>
    </source>
</evidence>
<feature type="domain" description="AGC-kinase C-terminal" evidence="18">
    <location>
        <begin position="777"/>
        <end position="842"/>
    </location>
</feature>
<evidence type="ECO:0000259" key="16">
    <source>
        <dbReference type="PROSITE" id="PS50011"/>
    </source>
</evidence>
<comment type="cofactor">
    <cofactor evidence="1">
        <name>Mg(2+)</name>
        <dbReference type="ChEBI" id="CHEBI:18420"/>
    </cofactor>
</comment>
<keyword evidence="5" id="KW-0963">Cytoplasm</keyword>
<dbReference type="InterPro" id="IPR041489">
    <property type="entry name" value="PDZ_6"/>
</dbReference>
<feature type="compositionally biased region" description="Basic and acidic residues" evidence="15">
    <location>
        <begin position="1417"/>
        <end position="1428"/>
    </location>
</feature>
<dbReference type="InterPro" id="IPR001478">
    <property type="entry name" value="PDZ"/>
</dbReference>
<proteinExistence type="inferred from homology"/>
<dbReference type="InterPro" id="IPR011009">
    <property type="entry name" value="Kinase-like_dom_sf"/>
</dbReference>
<feature type="compositionally biased region" description="Basic and acidic residues" evidence="15">
    <location>
        <begin position="845"/>
        <end position="855"/>
    </location>
</feature>
<dbReference type="PANTHER" id="PTHR24356">
    <property type="entry name" value="SERINE/THREONINE-PROTEIN KINASE"/>
    <property type="match status" value="1"/>
</dbReference>
<comment type="caution">
    <text evidence="19">The sequence shown here is derived from an EMBL/GenBank/DDBJ whole genome shotgun (WGS) entry which is preliminary data.</text>
</comment>
<feature type="compositionally biased region" description="Polar residues" evidence="15">
    <location>
        <begin position="922"/>
        <end position="932"/>
    </location>
</feature>
<comment type="subcellular location">
    <subcellularLocation>
        <location evidence="2">Cytoplasm</location>
    </subcellularLocation>
</comment>
<dbReference type="InterPro" id="IPR008271">
    <property type="entry name" value="Ser/Thr_kinase_AS"/>
</dbReference>
<dbReference type="InterPro" id="IPR015022">
    <property type="entry name" value="MAST_pre-PK_dom"/>
</dbReference>
<feature type="compositionally biased region" description="Low complexity" evidence="15">
    <location>
        <begin position="264"/>
        <end position="275"/>
    </location>
</feature>
<feature type="region of interest" description="Disordered" evidence="15">
    <location>
        <begin position="477"/>
        <end position="496"/>
    </location>
</feature>
<feature type="region of interest" description="Disordered" evidence="15">
    <location>
        <begin position="839"/>
        <end position="893"/>
    </location>
</feature>
<dbReference type="SUPFAM" id="SSF50156">
    <property type="entry name" value="PDZ domain-like"/>
    <property type="match status" value="1"/>
</dbReference>
<evidence type="ECO:0000256" key="12">
    <source>
        <dbReference type="ARBA" id="ARBA00022842"/>
    </source>
</evidence>
<feature type="compositionally biased region" description="Basic and acidic residues" evidence="15">
    <location>
        <begin position="1526"/>
        <end position="1539"/>
    </location>
</feature>
<dbReference type="SUPFAM" id="SSF140482">
    <property type="entry name" value="MAST3 pre-PK domain-like"/>
    <property type="match status" value="1"/>
</dbReference>
<feature type="region of interest" description="Disordered" evidence="15">
    <location>
        <begin position="1165"/>
        <end position="1201"/>
    </location>
</feature>
<evidence type="ECO:0000256" key="9">
    <source>
        <dbReference type="ARBA" id="ARBA00022741"/>
    </source>
</evidence>
<dbReference type="Gene3D" id="1.20.1480.20">
    <property type="entry name" value="MAST3 pre-PK domain-like"/>
    <property type="match status" value="1"/>
</dbReference>
<dbReference type="EC" id="2.7.11.1" evidence="4"/>
<evidence type="ECO:0000256" key="14">
    <source>
        <dbReference type="ARBA" id="ARBA00048679"/>
    </source>
</evidence>
<keyword evidence="8" id="KW-0808">Transferase</keyword>
<keyword evidence="11" id="KW-0067">ATP-binding</keyword>
<evidence type="ECO:0000259" key="17">
    <source>
        <dbReference type="PROSITE" id="PS50106"/>
    </source>
</evidence>
<dbReference type="CDD" id="cd06705">
    <property type="entry name" value="PDZ_MAST"/>
    <property type="match status" value="1"/>
</dbReference>
<feature type="compositionally biased region" description="Polar residues" evidence="15">
    <location>
        <begin position="873"/>
        <end position="885"/>
    </location>
</feature>
<evidence type="ECO:0000256" key="8">
    <source>
        <dbReference type="ARBA" id="ARBA00022679"/>
    </source>
</evidence>
<reference evidence="19 20" key="1">
    <citation type="submission" date="2024-08" db="EMBL/GenBank/DDBJ databases">
        <authorList>
            <person name="Cucini C."/>
            <person name="Frati F."/>
        </authorList>
    </citation>
    <scope>NUCLEOTIDE SEQUENCE [LARGE SCALE GENOMIC DNA]</scope>
</reference>
<feature type="region of interest" description="Disordered" evidence="15">
    <location>
        <begin position="1044"/>
        <end position="1067"/>
    </location>
</feature>
<keyword evidence="12" id="KW-0460">Magnesium</keyword>
<feature type="compositionally biased region" description="Low complexity" evidence="15">
    <location>
        <begin position="856"/>
        <end position="872"/>
    </location>
</feature>
<comment type="similarity">
    <text evidence="3">Belongs to the protein kinase superfamily. AGC Ser/Thr protein kinase family.</text>
</comment>
<dbReference type="Pfam" id="PF17820">
    <property type="entry name" value="PDZ_6"/>
    <property type="match status" value="1"/>
</dbReference>
<feature type="compositionally biased region" description="Polar residues" evidence="15">
    <location>
        <begin position="1446"/>
        <end position="1457"/>
    </location>
</feature>
<evidence type="ECO:0000256" key="5">
    <source>
        <dbReference type="ARBA" id="ARBA00022490"/>
    </source>
</evidence>
<evidence type="ECO:0000256" key="6">
    <source>
        <dbReference type="ARBA" id="ARBA00022527"/>
    </source>
</evidence>
<feature type="region of interest" description="Disordered" evidence="15">
    <location>
        <begin position="118"/>
        <end position="175"/>
    </location>
</feature>
<evidence type="ECO:0000256" key="7">
    <source>
        <dbReference type="ARBA" id="ARBA00022553"/>
    </source>
</evidence>
<dbReference type="InterPro" id="IPR037711">
    <property type="entry name" value="MAST"/>
</dbReference>
<feature type="compositionally biased region" description="Basic residues" evidence="15">
    <location>
        <begin position="1318"/>
        <end position="1328"/>
    </location>
</feature>
<dbReference type="PANTHER" id="PTHR24356:SF414">
    <property type="entry name" value="NON-SPECIFIC SERINE_THREONINE PROTEIN KINASE"/>
    <property type="match status" value="1"/>
</dbReference>
<feature type="region of interest" description="Disordered" evidence="15">
    <location>
        <begin position="993"/>
        <end position="1016"/>
    </location>
</feature>
<dbReference type="Gene3D" id="1.10.510.10">
    <property type="entry name" value="Transferase(Phosphotransferase) domain 1"/>
    <property type="match status" value="1"/>
</dbReference>
<feature type="compositionally biased region" description="Low complexity" evidence="15">
    <location>
        <begin position="1497"/>
        <end position="1522"/>
    </location>
</feature>
<feature type="compositionally biased region" description="Basic and acidic residues" evidence="15">
    <location>
        <begin position="11"/>
        <end position="22"/>
    </location>
</feature>
<dbReference type="Proteomes" id="UP001642540">
    <property type="component" value="Unassembled WGS sequence"/>
</dbReference>
<dbReference type="Pfam" id="PF00069">
    <property type="entry name" value="Pkinase"/>
    <property type="match status" value="1"/>
</dbReference>
<dbReference type="EMBL" id="CAXLJM020000013">
    <property type="protein sequence ID" value="CAL8077736.1"/>
    <property type="molecule type" value="Genomic_DNA"/>
</dbReference>
<feature type="region of interest" description="Disordered" evidence="15">
    <location>
        <begin position="81"/>
        <end position="100"/>
    </location>
</feature>
<dbReference type="PROSITE" id="PS51285">
    <property type="entry name" value="AGC_KINASE_CTER"/>
    <property type="match status" value="1"/>
</dbReference>
<feature type="domain" description="Protein kinase" evidence="16">
    <location>
        <begin position="502"/>
        <end position="776"/>
    </location>
</feature>
<dbReference type="Gene3D" id="2.30.42.10">
    <property type="match status" value="1"/>
</dbReference>
<feature type="region of interest" description="Disordered" evidence="15">
    <location>
        <begin position="1"/>
        <end position="22"/>
    </location>
</feature>
<feature type="region of interest" description="Disordered" evidence="15">
    <location>
        <begin position="239"/>
        <end position="275"/>
    </location>
</feature>
<keyword evidence="6" id="KW-0723">Serine/threonine-protein kinase</keyword>
<evidence type="ECO:0000256" key="1">
    <source>
        <dbReference type="ARBA" id="ARBA00001946"/>
    </source>
</evidence>
<dbReference type="InterPro" id="IPR036034">
    <property type="entry name" value="PDZ_sf"/>
</dbReference>
<dbReference type="PROSITE" id="PS50011">
    <property type="entry name" value="PROTEIN_KINASE_DOM"/>
    <property type="match status" value="1"/>
</dbReference>
<dbReference type="SMART" id="SM00228">
    <property type="entry name" value="PDZ"/>
    <property type="match status" value="1"/>
</dbReference>
<dbReference type="Gene3D" id="3.30.200.20">
    <property type="entry name" value="Phosphorylase Kinase, domain 1"/>
    <property type="match status" value="1"/>
</dbReference>
<accession>A0ABP1PUG2</accession>
<feature type="region of interest" description="Disordered" evidence="15">
    <location>
        <begin position="1241"/>
        <end position="1373"/>
    </location>
</feature>
<dbReference type="InterPro" id="IPR000719">
    <property type="entry name" value="Prot_kinase_dom"/>
</dbReference>
<feature type="region of interest" description="Disordered" evidence="15">
    <location>
        <begin position="1446"/>
        <end position="1465"/>
    </location>
</feature>
<dbReference type="InterPro" id="IPR000961">
    <property type="entry name" value="AGC-kinase_C"/>
</dbReference>
<dbReference type="InterPro" id="IPR050236">
    <property type="entry name" value="Ser_Thr_kinase_AGC"/>
</dbReference>
<sequence>MSDQSLSDNGGGREGHSRRSLENENLAISSFKKKMSHRVFAVGKSLDMEYRVTRSAGSSSTALSPQTMNVPQNWFLRSLGRQLSEDPRSSRSRKNSPSSIMGFDLSCSNLLRMRKTSLGHSAPSISTSSKELCLSRRSSRVQEHRKSLISNTSPTLPPRCHSPMSGGSPLDSPRMSPSQHFAFAAVKRAGDGRRWSVASLPSSGYGTTPGSSTVSSQCSSQERLHQLVRDGAQAAVTEDRAGPLPRHFSSNESNPSLEEEGHRSPLLRPRSRSLSSPIRSPVIENEIVLMNTMYKERFPKATQQMEEKLQSFVEENQTLESMGGCEKLNPDCIAIARFVHHQVIEMARDCLLKSQEKLISSRYFYEMSENLERLLSETKEKSPEAASYLAGLVKKLLLMVSRPARLLECLEFDPEEFYHLLEQAEGQAKVTQGVKTDIPQYIISKLGLNRDPIAELQQELNTQGKEACASALSESEVCNSKNGGGTGESSDKKGKLPSEQDFEVVKLISNGAYGAVYLVRHRDSRLRYAMKKINKQNLMLRNQVEQVFAERDIMSFTDNPFVVSMYCSFETRKHLCLVMEYVEGGDCATLLKNMGPLPPEMARFYFAETLLAVEYLHSYGIVHRDLKPDNLLITALGHIKLTDFGLSKVGLMSLATNLYEGFIDRETRQFSDKQVFGTPEYIAPEVILRQGYGKPVDWWAMGIILYEFIIGCVPFFGETPEELFAHTVNDDIEWPADEEWPISAETKDIITTMLQHNPRDRLGTAGAQEVKDHPYFDGVDWNSLLRQKVEFVPTLENDEDTSYFDTRTERYQHDLDVDTDDTDDSPLFGFSSCSHRYRKSQTRTRLAEESLDRQDSSGTGSDWSTGNGSNTGKTPQSSNNNSGAFSATEVPTPVKKAEAVSVALAKLSRQSSEATPVATPITHLSTPESSQTESEDISPQLHRRRRAHRDALPRFSISSSSPSTISSEFKGINFSSLKLDASFCKTPEPSSGVLVPIHQSTPKSSEKVEQEATASPRNVVKSASAVGLSLQIPSDDMPSFMISSQAVQSPGGSSTASSRDTSPCRELSPLINSLKPPIILRKGPQGLGFTLRAIRVYFGDTNVYTVQHIVKDVTEGSPAFEAGLRPGDLITQVNGEPTQGLLHTQVLHLLMSGDQLTLRATPLENTSIRSGGRKREPGQSKMAKTPLMKGRKSKKDSVEKRRKSLFLKTLAGKRTPAEIQQLKLSLGTSTMAPSRSFQSLAKSVENVQQPSLPGSPTKSRSSQSPPLPRIFSLSDSPHSTANSSPSSSPGSSLPDSPATLGPSGLLGPHFQRPSSLHGLKHKLHHHTSSKNIHSPNRRKSVGHIPLSPLARTPSPSPISSSPTRSPSPLAVNTNVQPVTGVSFASTSTLSPASVAAKKPFSRTKNAEPGSPLLRRALSPDRHHPRPTEIKAISPLCNPAPKVTISSPPKVTITSQPHGSIVSKTSTTVSSVTSGLASEVLRRSRKDGRVEVSDCDLSKSGSNNSSVSDSSNLVPSSSSLSSVLPRIAEEKDSPKEDHVNESLSEPSPPSVGITAKPEAKAVEPLSTVKAHIKKVLGSPEKSGKPSPQKPPASNQ</sequence>
<organism evidence="19 20">
    <name type="scientific">Orchesella dallaii</name>
    <dbReference type="NCBI Taxonomy" id="48710"/>
    <lineage>
        <taxon>Eukaryota</taxon>
        <taxon>Metazoa</taxon>
        <taxon>Ecdysozoa</taxon>
        <taxon>Arthropoda</taxon>
        <taxon>Hexapoda</taxon>
        <taxon>Collembola</taxon>
        <taxon>Entomobryomorpha</taxon>
        <taxon>Entomobryoidea</taxon>
        <taxon>Orchesellidae</taxon>
        <taxon>Orchesellinae</taxon>
        <taxon>Orchesella</taxon>
    </lineage>
</organism>
<feature type="compositionally biased region" description="Polar residues" evidence="15">
    <location>
        <begin position="1044"/>
        <end position="1061"/>
    </location>
</feature>
<evidence type="ECO:0000256" key="10">
    <source>
        <dbReference type="ARBA" id="ARBA00022777"/>
    </source>
</evidence>